<reference evidence="5" key="1">
    <citation type="submission" date="2017-02" db="UniProtKB">
        <authorList>
            <consortium name="WormBaseParasite"/>
        </authorList>
    </citation>
    <scope>IDENTIFICATION</scope>
</reference>
<dbReference type="WBParaSite" id="EVEC_0000149101-mRNA-1">
    <property type="protein sequence ID" value="EVEC_0000149101-mRNA-1"/>
    <property type="gene ID" value="EVEC_0000149101"/>
</dbReference>
<evidence type="ECO:0000256" key="1">
    <source>
        <dbReference type="SAM" id="Coils"/>
    </source>
</evidence>
<feature type="region of interest" description="Disordered" evidence="2">
    <location>
        <begin position="20"/>
        <end position="43"/>
    </location>
</feature>
<organism evidence="5">
    <name type="scientific">Enterobius vermicularis</name>
    <name type="common">Human pinworm</name>
    <dbReference type="NCBI Taxonomy" id="51028"/>
    <lineage>
        <taxon>Eukaryota</taxon>
        <taxon>Metazoa</taxon>
        <taxon>Ecdysozoa</taxon>
        <taxon>Nematoda</taxon>
        <taxon>Chromadorea</taxon>
        <taxon>Rhabditida</taxon>
        <taxon>Spirurina</taxon>
        <taxon>Oxyuridomorpha</taxon>
        <taxon>Oxyuroidea</taxon>
        <taxon>Oxyuridae</taxon>
        <taxon>Enterobius</taxon>
    </lineage>
</organism>
<sequence length="898" mass="103698">MLLVWSYDVKLKSSQMKVRRRSKVVSSDENEGASTSYDDRSLHRTASMGGRQESYRFPSNLVKEQHWRENAISIKIDSKAAKCVDVTTVFDFFNKLGTAFNLTPVTEQQLDEAIMSEMSFLFLQRPYGNSEILIRMIVELFNGFCSIDFSHNVKMYQRNKIYHETNSENYNQSLWVFFDHDWRYLSPERWEVKNVLGSSKENADFFALPFRLRSALLLDLCIYRLACPDAQNIIDSAIDEGASLGCQLRTNSLGSIDNADFYYFGGMRVYRSKILTKKDLSGRKSKKVLARNSGGKRQKLQSKEFSKLNPSPTMSDSRNNAVVSQSSVREVDLARIDASTALANENDSSKLSENNEGDANVKLDEPVAVENSAELDDLMNQEYFTHLNDEQFVWEVVCSCEDHVHYLIEYFRTSHNAGSKVLSQALINSVLPSVQEYSRKQKEKEKAAMRASRFLPRVYSGSHFGDFELRHSRRLEEKKIEREKQLEEQKKMELEIENMIREQEGKKKLQENEELVEVQPKISREERLRLREQRILEQEAEKRRKQGLTERNAEHEAGVVTPGVTNPYNFHRRKQSFDFCQNVPVYAARQHTLLENESSDWRWKRLRIGDDEKNFQNRNYINDVEHNIPYGDRGSFNFRGPFSPGQKQCPIFGRNPAYPFSGRVLPSYNSSLSNDKQSMLMERDYNKTEMFLDDFHNSSSVPVNGFAHLNENQDSEDVRNPRIISSHVWTGLAKNRTYFGVHGVALGLIARLSFLHYNFPETDRFIQIHDLCRVIDLLLPLPYGCEIMKLILALTAYKTAQMKDFSKIIVTKYLDYPSAESSECFRIMVPDGSYMTLLASGPLLDHDYIVPPVELIIDQKWKFAADPIDADSSFQPIEFSLQKQEPVLPIDEVVDVET</sequence>
<dbReference type="STRING" id="51028.A0A0N4UVL5"/>
<feature type="coiled-coil region" evidence="1">
    <location>
        <begin position="472"/>
        <end position="502"/>
    </location>
</feature>
<reference evidence="3 4" key="2">
    <citation type="submission" date="2018-10" db="EMBL/GenBank/DDBJ databases">
        <authorList>
            <consortium name="Pathogen Informatics"/>
        </authorList>
    </citation>
    <scope>NUCLEOTIDE SEQUENCE [LARGE SCALE GENOMIC DNA]</scope>
</reference>
<feature type="compositionally biased region" description="Polar residues" evidence="2">
    <location>
        <begin position="24"/>
        <end position="36"/>
    </location>
</feature>
<feature type="compositionally biased region" description="Basic residues" evidence="2">
    <location>
        <begin position="285"/>
        <end position="300"/>
    </location>
</feature>
<keyword evidence="1" id="KW-0175">Coiled coil</keyword>
<evidence type="ECO:0000313" key="4">
    <source>
        <dbReference type="Proteomes" id="UP000274131"/>
    </source>
</evidence>
<feature type="compositionally biased region" description="Polar residues" evidence="2">
    <location>
        <begin position="308"/>
        <end position="322"/>
    </location>
</feature>
<protein>
    <submittedName>
        <fullName evidence="5">Bromo domain-containing protein</fullName>
    </submittedName>
</protein>
<evidence type="ECO:0000313" key="3">
    <source>
        <dbReference type="EMBL" id="VDD86056.1"/>
    </source>
</evidence>
<dbReference type="EMBL" id="UXUI01007182">
    <property type="protein sequence ID" value="VDD86056.1"/>
    <property type="molecule type" value="Genomic_DNA"/>
</dbReference>
<accession>A0A0N4UVL5</accession>
<evidence type="ECO:0000313" key="5">
    <source>
        <dbReference type="WBParaSite" id="EVEC_0000149101-mRNA-1"/>
    </source>
</evidence>
<dbReference type="Proteomes" id="UP000274131">
    <property type="component" value="Unassembled WGS sequence"/>
</dbReference>
<dbReference type="AlphaFoldDB" id="A0A0N4UVL5"/>
<dbReference type="OrthoDB" id="10500479at2759"/>
<feature type="region of interest" description="Disordered" evidence="2">
    <location>
        <begin position="285"/>
        <end position="322"/>
    </location>
</feature>
<name>A0A0N4UVL5_ENTVE</name>
<evidence type="ECO:0000256" key="2">
    <source>
        <dbReference type="SAM" id="MobiDB-lite"/>
    </source>
</evidence>
<gene>
    <name evidence="3" type="ORF">EVEC_LOCUS1199</name>
</gene>
<proteinExistence type="predicted"/>
<keyword evidence="4" id="KW-1185">Reference proteome</keyword>